<dbReference type="InterPro" id="IPR027417">
    <property type="entry name" value="P-loop_NTPase"/>
</dbReference>
<dbReference type="InterPro" id="IPR050611">
    <property type="entry name" value="ABCF"/>
</dbReference>
<dbReference type="GO" id="GO:0016887">
    <property type="term" value="F:ATP hydrolysis activity"/>
    <property type="evidence" value="ECO:0007669"/>
    <property type="project" value="InterPro"/>
</dbReference>
<feature type="domain" description="ABC transporter" evidence="4">
    <location>
        <begin position="4"/>
        <end position="259"/>
    </location>
</feature>
<dbReference type="SUPFAM" id="SSF52540">
    <property type="entry name" value="P-loop containing nucleoside triphosphate hydrolases"/>
    <property type="match status" value="2"/>
</dbReference>
<keyword evidence="3" id="KW-0067">ATP-binding</keyword>
<dbReference type="GO" id="GO:0005524">
    <property type="term" value="F:ATP binding"/>
    <property type="evidence" value="ECO:0007669"/>
    <property type="project" value="UniProtKB-KW"/>
</dbReference>
<evidence type="ECO:0000256" key="3">
    <source>
        <dbReference type="ARBA" id="ARBA00022840"/>
    </source>
</evidence>
<keyword evidence="1" id="KW-0677">Repeat</keyword>
<dbReference type="PANTHER" id="PTHR19211:SF69">
    <property type="entry name" value="ATP-BINDING PROTEIN UUP"/>
    <property type="match status" value="1"/>
</dbReference>
<feature type="domain" description="ABC transporter" evidence="4">
    <location>
        <begin position="324"/>
        <end position="538"/>
    </location>
</feature>
<evidence type="ECO:0000256" key="1">
    <source>
        <dbReference type="ARBA" id="ARBA00022737"/>
    </source>
</evidence>
<dbReference type="PROSITE" id="PS50893">
    <property type="entry name" value="ABC_TRANSPORTER_2"/>
    <property type="match status" value="2"/>
</dbReference>
<keyword evidence="6" id="KW-1185">Reference proteome</keyword>
<reference evidence="6" key="1">
    <citation type="submission" date="2016-10" db="EMBL/GenBank/DDBJ databases">
        <title>Frankia sp. NRRL B-16386 Genome sequencing.</title>
        <authorList>
            <person name="Ghodhbane-Gtari F."/>
            <person name="Swanson E."/>
            <person name="Gueddou A."/>
            <person name="Hezbri K."/>
            <person name="Ktari K."/>
            <person name="Nouioui I."/>
            <person name="Morris K."/>
            <person name="Simpson S."/>
            <person name="Abebe-Akele F."/>
            <person name="Thomas K."/>
            <person name="Gtari M."/>
            <person name="Tisa L.S."/>
        </authorList>
    </citation>
    <scope>NUCLEOTIDE SEQUENCE [LARGE SCALE GENOMIC DNA]</scope>
    <source>
        <strain evidence="6">NRRL B-16386</strain>
    </source>
</reference>
<dbReference type="InterPro" id="IPR003439">
    <property type="entry name" value="ABC_transporter-like_ATP-bd"/>
</dbReference>
<dbReference type="CDD" id="cd03221">
    <property type="entry name" value="ABCF_EF-3"/>
    <property type="match status" value="2"/>
</dbReference>
<gene>
    <name evidence="5" type="ORF">BL253_36900</name>
</gene>
<accession>A0A1V2HZD0</accession>
<dbReference type="STRING" id="1834516.BL253_36900"/>
<dbReference type="InterPro" id="IPR003593">
    <property type="entry name" value="AAA+_ATPase"/>
</dbReference>
<evidence type="ECO:0000313" key="6">
    <source>
        <dbReference type="Proteomes" id="UP000188929"/>
    </source>
</evidence>
<name>A0A1V2HZD0_9ACTN</name>
<organism evidence="5 6">
    <name type="scientific">Pseudofrankia asymbiotica</name>
    <dbReference type="NCBI Taxonomy" id="1834516"/>
    <lineage>
        <taxon>Bacteria</taxon>
        <taxon>Bacillati</taxon>
        <taxon>Actinomycetota</taxon>
        <taxon>Actinomycetes</taxon>
        <taxon>Frankiales</taxon>
        <taxon>Frankiaceae</taxon>
        <taxon>Pseudofrankia</taxon>
    </lineage>
</organism>
<keyword evidence="2" id="KW-0547">Nucleotide-binding</keyword>
<dbReference type="AlphaFoldDB" id="A0A1V2HZD0"/>
<dbReference type="PANTHER" id="PTHR19211">
    <property type="entry name" value="ATP-BINDING TRANSPORT PROTEIN-RELATED"/>
    <property type="match status" value="1"/>
</dbReference>
<dbReference type="Gene3D" id="3.40.50.300">
    <property type="entry name" value="P-loop containing nucleotide triphosphate hydrolases"/>
    <property type="match status" value="2"/>
</dbReference>
<sequence length="539" mass="59738">MSHVEVAHVEYYLPDGQVLLDDASFRVADGAIAALVGANGAGKTTLLRIIAGELVPHAGTVTVSGGLGVMPQFVGSVRDDRTVRDLLVSVAVPLIQKAARAVDEAEVALVERDDEAAQMGYAQALSDWADARGYEAETVWDLCTMSALGVPYEKAQWRAVRTLSGGEQKRLVLEALLRGPDGVLLLDEPDNYLDVPGKQWLEEQLRATRKTVLFVSHDRELLVRAAQRIVSVEPGPSGSVVWVHGGGFGTYHQARAERFDRFEELRRRWDEKHAQLKRLVLDMRQYASRSDGMASRYHAAQTRLRKFEEAGPPLEPPREQKITMRLRDGRTGVRALACKGLELTGLMQPFDLEVFYGERVAVLGSNGSGKSHFLRLLAGGDVAHRGEWRLGARVVPGHFAQTHTRPDLVGRTLVDILWADHAKSRGAAMNTLRRYELDGHGDKPFDRLSGGQQARFQILLLEIGGATALLLDEPTDNLDLASAEALQKGLESYEGTTLAVTHDRWFARSFDRFLVFGTDGKVRETTEPVWDERRVQRSR</sequence>
<dbReference type="OrthoDB" id="3239744at2"/>
<dbReference type="SMART" id="SM00382">
    <property type="entry name" value="AAA"/>
    <property type="match status" value="2"/>
</dbReference>
<evidence type="ECO:0000313" key="5">
    <source>
        <dbReference type="EMBL" id="ONH22050.1"/>
    </source>
</evidence>
<protein>
    <submittedName>
        <fullName evidence="5">ABC transporter</fullName>
    </submittedName>
</protein>
<dbReference type="Proteomes" id="UP000188929">
    <property type="component" value="Unassembled WGS sequence"/>
</dbReference>
<dbReference type="Pfam" id="PF00005">
    <property type="entry name" value="ABC_tran"/>
    <property type="match status" value="2"/>
</dbReference>
<evidence type="ECO:0000259" key="4">
    <source>
        <dbReference type="PROSITE" id="PS50893"/>
    </source>
</evidence>
<dbReference type="RefSeq" id="WP_076822833.1">
    <property type="nucleotide sequence ID" value="NZ_MOMC01000124.1"/>
</dbReference>
<dbReference type="EMBL" id="MOMC01000124">
    <property type="protein sequence ID" value="ONH22050.1"/>
    <property type="molecule type" value="Genomic_DNA"/>
</dbReference>
<comment type="caution">
    <text evidence="5">The sequence shown here is derived from an EMBL/GenBank/DDBJ whole genome shotgun (WGS) entry which is preliminary data.</text>
</comment>
<proteinExistence type="predicted"/>
<evidence type="ECO:0000256" key="2">
    <source>
        <dbReference type="ARBA" id="ARBA00022741"/>
    </source>
</evidence>